<proteinExistence type="predicted"/>
<evidence type="ECO:0000313" key="1">
    <source>
        <dbReference type="EMBL" id="CUN88131.1"/>
    </source>
</evidence>
<protein>
    <submittedName>
        <fullName evidence="1">Uncharacterized protein</fullName>
    </submittedName>
</protein>
<dbReference type="OrthoDB" id="10002708at2"/>
<evidence type="ECO:0000313" key="2">
    <source>
        <dbReference type="Proteomes" id="UP000095558"/>
    </source>
</evidence>
<sequence length="227" mass="27759">MILRSTNDKRYFLEEEITLIEFINSVIEKDEDKELKYYGVHLLENISTRNMVLYYQNGELKSHHTTFCKFEYKDYLNSLIDKGYFCDYIKVKHINSFDKDNNEKEKKIKLQQVEKDLSDSIEEMIKEMQIESNRREVKEKFRWDRKNTTEKDIKDALKVVIEDYEKLKDNYSNLNFSFEREVEMNKKLNEKIKWLEYKLDLLTKRTERAREIRRRSLGVKGESRFRI</sequence>
<name>A0A174AHF5_9CLOT</name>
<dbReference type="RefSeq" id="WP_055275699.1">
    <property type="nucleotide sequence ID" value="NZ_CYZV01000008.1"/>
</dbReference>
<dbReference type="EMBL" id="CYZV01000008">
    <property type="protein sequence ID" value="CUN88131.1"/>
    <property type="molecule type" value="Genomic_DNA"/>
</dbReference>
<accession>A0A174AHF5</accession>
<dbReference type="AlphaFoldDB" id="A0A174AHF5"/>
<dbReference type="Proteomes" id="UP000095558">
    <property type="component" value="Unassembled WGS sequence"/>
</dbReference>
<organism evidence="1 2">
    <name type="scientific">Clostridium disporicum</name>
    <dbReference type="NCBI Taxonomy" id="84024"/>
    <lineage>
        <taxon>Bacteria</taxon>
        <taxon>Bacillati</taxon>
        <taxon>Bacillota</taxon>
        <taxon>Clostridia</taxon>
        <taxon>Eubacteriales</taxon>
        <taxon>Clostridiaceae</taxon>
        <taxon>Clostridium</taxon>
    </lineage>
</organism>
<reference evidence="1 2" key="1">
    <citation type="submission" date="2015-09" db="EMBL/GenBank/DDBJ databases">
        <authorList>
            <consortium name="Pathogen Informatics"/>
        </authorList>
    </citation>
    <scope>NUCLEOTIDE SEQUENCE [LARGE SCALE GENOMIC DNA]</scope>
    <source>
        <strain evidence="1 2">2789STDY5834855</strain>
    </source>
</reference>
<gene>
    <name evidence="1" type="ORF">ERS852470_00930</name>
</gene>